<organism evidence="1 2">
    <name type="scientific">Catharanthus roseus</name>
    <name type="common">Madagascar periwinkle</name>
    <name type="synonym">Vinca rosea</name>
    <dbReference type="NCBI Taxonomy" id="4058"/>
    <lineage>
        <taxon>Eukaryota</taxon>
        <taxon>Viridiplantae</taxon>
        <taxon>Streptophyta</taxon>
        <taxon>Embryophyta</taxon>
        <taxon>Tracheophyta</taxon>
        <taxon>Spermatophyta</taxon>
        <taxon>Magnoliopsida</taxon>
        <taxon>eudicotyledons</taxon>
        <taxon>Gunneridae</taxon>
        <taxon>Pentapetalae</taxon>
        <taxon>asterids</taxon>
        <taxon>lamiids</taxon>
        <taxon>Gentianales</taxon>
        <taxon>Apocynaceae</taxon>
        <taxon>Rauvolfioideae</taxon>
        <taxon>Vinceae</taxon>
        <taxon>Catharanthinae</taxon>
        <taxon>Catharanthus</taxon>
    </lineage>
</organism>
<gene>
    <name evidence="1" type="ORF">M9H77_29233</name>
</gene>
<sequence length="283" mass="30169">MTDEDWVKEATGDDAMVAELLLRFKQQQVKPTESAAPTVVVTSKRALSVEWKVRQRRSKAVVIRQSNKNLQGGHRASPTTPLSWSGGATSISGVGGGASGSFGGSGAAFDGGHEEESSRPSPSPTPSAPSKRLDTTRSKVTGTSETASTKRSRKKKTLAELKEEEDLLQKERRKLKRDLATLRLNLEKAKATNENLKRIKLELLPPLASVSVSMVSTPGLAVSDQLQQKIAASNDTKPATLLPAGSPRQCTPPPNSGSKAAAGEEVRAGKFVLPDLNLPLEET</sequence>
<keyword evidence="2" id="KW-1185">Reference proteome</keyword>
<accession>A0ACC0AJJ1</accession>
<evidence type="ECO:0000313" key="2">
    <source>
        <dbReference type="Proteomes" id="UP001060085"/>
    </source>
</evidence>
<name>A0ACC0AJJ1_CATRO</name>
<dbReference type="Proteomes" id="UP001060085">
    <property type="component" value="Linkage Group LG06"/>
</dbReference>
<evidence type="ECO:0000313" key="1">
    <source>
        <dbReference type="EMBL" id="KAI5660440.1"/>
    </source>
</evidence>
<comment type="caution">
    <text evidence="1">The sequence shown here is derived from an EMBL/GenBank/DDBJ whole genome shotgun (WGS) entry which is preliminary data.</text>
</comment>
<proteinExistence type="predicted"/>
<dbReference type="EMBL" id="CM044706">
    <property type="protein sequence ID" value="KAI5660440.1"/>
    <property type="molecule type" value="Genomic_DNA"/>
</dbReference>
<protein>
    <submittedName>
        <fullName evidence="1">Uncharacterized protein</fullName>
    </submittedName>
</protein>
<reference evidence="2" key="1">
    <citation type="journal article" date="2023" name="Nat. Plants">
        <title>Single-cell RNA sequencing provides a high-resolution roadmap for understanding the multicellular compartmentation of specialized metabolism.</title>
        <authorList>
            <person name="Sun S."/>
            <person name="Shen X."/>
            <person name="Li Y."/>
            <person name="Li Y."/>
            <person name="Wang S."/>
            <person name="Li R."/>
            <person name="Zhang H."/>
            <person name="Shen G."/>
            <person name="Guo B."/>
            <person name="Wei J."/>
            <person name="Xu J."/>
            <person name="St-Pierre B."/>
            <person name="Chen S."/>
            <person name="Sun C."/>
        </authorList>
    </citation>
    <scope>NUCLEOTIDE SEQUENCE [LARGE SCALE GENOMIC DNA]</scope>
</reference>